<evidence type="ECO:0000256" key="1">
    <source>
        <dbReference type="SAM" id="MobiDB-lite"/>
    </source>
</evidence>
<proteinExistence type="predicted"/>
<dbReference type="EMBL" id="BLXT01003746">
    <property type="protein sequence ID" value="GFO05028.1"/>
    <property type="molecule type" value="Genomic_DNA"/>
</dbReference>
<comment type="caution">
    <text evidence="2">The sequence shown here is derived from an EMBL/GenBank/DDBJ whole genome shotgun (WGS) entry which is preliminary data.</text>
</comment>
<dbReference type="AlphaFoldDB" id="A0AAV4AE00"/>
<keyword evidence="3" id="KW-1185">Reference proteome</keyword>
<name>A0AAV4AE00_9GAST</name>
<accession>A0AAV4AE00</accession>
<evidence type="ECO:0000313" key="3">
    <source>
        <dbReference type="Proteomes" id="UP000735302"/>
    </source>
</evidence>
<gene>
    <name evidence="2" type="ORF">PoB_003153300</name>
</gene>
<feature type="compositionally biased region" description="Basic and acidic residues" evidence="1">
    <location>
        <begin position="53"/>
        <end position="70"/>
    </location>
</feature>
<sequence>MWMQFDVYKKGELNDDDHKNEADDDDDDDNDDDDDDDDDDEARTDNGPYKLRRRDDAVHGPPGDRAREMMTKDTVHNKVTSGFEALRQARPPVVRLKPAPEGSLQISGRIRYPPCHRRLSLSEKEDIERPEPTLNVLKIPRGQNVLLWSKNLQGPELTLKVLKTPRGQNVLLWSQKLPKARTNSYGLKNF</sequence>
<feature type="region of interest" description="Disordered" evidence="1">
    <location>
        <begin position="1"/>
        <end position="70"/>
    </location>
</feature>
<feature type="compositionally biased region" description="Basic and acidic residues" evidence="1">
    <location>
        <begin position="7"/>
        <end position="21"/>
    </location>
</feature>
<dbReference type="Proteomes" id="UP000735302">
    <property type="component" value="Unassembled WGS sequence"/>
</dbReference>
<evidence type="ECO:0000313" key="2">
    <source>
        <dbReference type="EMBL" id="GFO05028.1"/>
    </source>
</evidence>
<feature type="compositionally biased region" description="Acidic residues" evidence="1">
    <location>
        <begin position="22"/>
        <end position="42"/>
    </location>
</feature>
<reference evidence="2 3" key="1">
    <citation type="journal article" date="2021" name="Elife">
        <title>Chloroplast acquisition without the gene transfer in kleptoplastic sea slugs, Plakobranchus ocellatus.</title>
        <authorList>
            <person name="Maeda T."/>
            <person name="Takahashi S."/>
            <person name="Yoshida T."/>
            <person name="Shimamura S."/>
            <person name="Takaki Y."/>
            <person name="Nagai Y."/>
            <person name="Toyoda A."/>
            <person name="Suzuki Y."/>
            <person name="Arimoto A."/>
            <person name="Ishii H."/>
            <person name="Satoh N."/>
            <person name="Nishiyama T."/>
            <person name="Hasebe M."/>
            <person name="Maruyama T."/>
            <person name="Minagawa J."/>
            <person name="Obokata J."/>
            <person name="Shigenobu S."/>
        </authorList>
    </citation>
    <scope>NUCLEOTIDE SEQUENCE [LARGE SCALE GENOMIC DNA]</scope>
</reference>
<organism evidence="2 3">
    <name type="scientific">Plakobranchus ocellatus</name>
    <dbReference type="NCBI Taxonomy" id="259542"/>
    <lineage>
        <taxon>Eukaryota</taxon>
        <taxon>Metazoa</taxon>
        <taxon>Spiralia</taxon>
        <taxon>Lophotrochozoa</taxon>
        <taxon>Mollusca</taxon>
        <taxon>Gastropoda</taxon>
        <taxon>Heterobranchia</taxon>
        <taxon>Euthyneura</taxon>
        <taxon>Panpulmonata</taxon>
        <taxon>Sacoglossa</taxon>
        <taxon>Placobranchoidea</taxon>
        <taxon>Plakobranchidae</taxon>
        <taxon>Plakobranchus</taxon>
    </lineage>
</organism>
<protein>
    <submittedName>
        <fullName evidence="2">Uncharacterized protein</fullName>
    </submittedName>
</protein>